<proteinExistence type="inferred from homology"/>
<keyword evidence="2 5" id="KW-0132">Cell division</keyword>
<organism evidence="8 9">
    <name type="scientific">Sporanaerobacter acetigenes DSM 13106</name>
    <dbReference type="NCBI Taxonomy" id="1123281"/>
    <lineage>
        <taxon>Bacteria</taxon>
        <taxon>Bacillati</taxon>
        <taxon>Bacillota</taxon>
        <taxon>Tissierellia</taxon>
        <taxon>Tissierellales</taxon>
        <taxon>Sporanaerobacteraceae</taxon>
        <taxon>Sporanaerobacter</taxon>
    </lineage>
</organism>
<dbReference type="NCBIfam" id="TIGR01174">
    <property type="entry name" value="ftsA"/>
    <property type="match status" value="1"/>
</dbReference>
<evidence type="ECO:0000256" key="3">
    <source>
        <dbReference type="ARBA" id="ARBA00023136"/>
    </source>
</evidence>
<dbReference type="Pfam" id="PF02491">
    <property type="entry name" value="SHS2_FTSA"/>
    <property type="match status" value="1"/>
</dbReference>
<dbReference type="SUPFAM" id="SSF53067">
    <property type="entry name" value="Actin-like ATPase domain"/>
    <property type="match status" value="2"/>
</dbReference>
<sequence>MGEYITSIDLGTSKVCVIIGQIDRNGQLQIVGVGNCPCEGIKKGVVVDIESTSNAINYALEQAENMADAEVFDTYVNIPGGYTKLIRNKGIIAVSGEDREINYDDVKRVLNSATIISMPQDQQIIDIIPIQYIIDGYDEIKDPIGMVGIRLEADVDIVIGSSTTILNAVKSVNGAGLEVLGIVPEPFALSESVLSKDERELGALVIDIGAGTSDFSLFKNGQLIYNNLIPIAGNHITNDISVGLRISYNESENIKKKFGIAYTPLASDKNVFDINPIGINEKVCISELKLSEIIEARVGEAFELINTELIRQGVKQEILTGIVLTGGGTSNFLGIKELANEIFNLPVRIGKPKYIGVNDPIYSSGVGLINYSLKRKFNYYVEYNNLEVRKGKKNRKNSSSSISSFFKKIWEEYF</sequence>
<evidence type="ECO:0000256" key="6">
    <source>
        <dbReference type="PIRNR" id="PIRNR003101"/>
    </source>
</evidence>
<keyword evidence="4 5" id="KW-0131">Cell cycle</keyword>
<evidence type="ECO:0000313" key="9">
    <source>
        <dbReference type="Proteomes" id="UP000184389"/>
    </source>
</evidence>
<evidence type="ECO:0000259" key="7">
    <source>
        <dbReference type="SMART" id="SM00842"/>
    </source>
</evidence>
<keyword evidence="1 5" id="KW-1003">Cell membrane</keyword>
<keyword evidence="9" id="KW-1185">Reference proteome</keyword>
<comment type="function">
    <text evidence="5 6">Cell division protein that is involved in the assembly of the Z ring. May serve as a membrane anchor for the Z ring.</text>
</comment>
<dbReference type="GO" id="GO:0032153">
    <property type="term" value="C:cell division site"/>
    <property type="evidence" value="ECO:0007669"/>
    <property type="project" value="UniProtKB-UniRule"/>
</dbReference>
<dbReference type="HAMAP" id="MF_02033">
    <property type="entry name" value="FtsA"/>
    <property type="match status" value="1"/>
</dbReference>
<dbReference type="GO" id="GO:0009898">
    <property type="term" value="C:cytoplasmic side of plasma membrane"/>
    <property type="evidence" value="ECO:0007669"/>
    <property type="project" value="UniProtKB-UniRule"/>
</dbReference>
<comment type="similarity">
    <text evidence="5 6">Belongs to the FtsA/MreB family.</text>
</comment>
<accession>A0A1M5UGW3</accession>
<dbReference type="PANTHER" id="PTHR32432:SF4">
    <property type="entry name" value="CELL DIVISION PROTEIN FTSA"/>
    <property type="match status" value="1"/>
</dbReference>
<dbReference type="InterPro" id="IPR050696">
    <property type="entry name" value="FtsA/MreB"/>
</dbReference>
<dbReference type="SMART" id="SM00842">
    <property type="entry name" value="FtsA"/>
    <property type="match status" value="1"/>
</dbReference>
<protein>
    <recommendedName>
        <fullName evidence="5 6">Cell division protein FtsA</fullName>
    </recommendedName>
</protein>
<dbReference type="PIRSF" id="PIRSF003101">
    <property type="entry name" value="FtsA"/>
    <property type="match status" value="1"/>
</dbReference>
<feature type="domain" description="SHS2" evidence="7">
    <location>
        <begin position="5"/>
        <end position="193"/>
    </location>
</feature>
<evidence type="ECO:0000256" key="4">
    <source>
        <dbReference type="ARBA" id="ARBA00023306"/>
    </source>
</evidence>
<dbReference type="Proteomes" id="UP000184389">
    <property type="component" value="Unassembled WGS sequence"/>
</dbReference>
<evidence type="ECO:0000256" key="5">
    <source>
        <dbReference type="HAMAP-Rule" id="MF_02033"/>
    </source>
</evidence>
<dbReference type="EMBL" id="FQXR01000003">
    <property type="protein sequence ID" value="SHH62066.1"/>
    <property type="molecule type" value="Genomic_DNA"/>
</dbReference>
<dbReference type="InterPro" id="IPR043129">
    <property type="entry name" value="ATPase_NBD"/>
</dbReference>
<keyword evidence="3 5" id="KW-0472">Membrane</keyword>
<gene>
    <name evidence="5" type="primary">ftsA</name>
    <name evidence="8" type="ORF">SAMN02745180_00639</name>
</gene>
<dbReference type="Pfam" id="PF14450">
    <property type="entry name" value="FtsA"/>
    <property type="match status" value="1"/>
</dbReference>
<comment type="subunit">
    <text evidence="5">Self-interacts. Interacts with FtsZ.</text>
</comment>
<dbReference type="OrthoDB" id="9768127at2"/>
<dbReference type="InterPro" id="IPR003494">
    <property type="entry name" value="SHS2_FtsA"/>
</dbReference>
<comment type="subcellular location">
    <subcellularLocation>
        <location evidence="5">Cell membrane</location>
        <topology evidence="5">Peripheral membrane protein</topology>
        <orientation evidence="5">Cytoplasmic side</orientation>
    </subcellularLocation>
    <text evidence="5">Localizes to the Z ring in an FtsZ-dependent manner. Targeted to the membrane through a conserved C-terminal amphipathic helix.</text>
</comment>
<dbReference type="STRING" id="1123281.SAMN02745180_00639"/>
<dbReference type="InterPro" id="IPR020823">
    <property type="entry name" value="Cell_div_FtsA"/>
</dbReference>
<evidence type="ECO:0000313" key="8">
    <source>
        <dbReference type="EMBL" id="SHH62066.1"/>
    </source>
</evidence>
<dbReference type="AlphaFoldDB" id="A0A1M5UGW3"/>
<name>A0A1M5UGW3_9FIRM</name>
<dbReference type="RefSeq" id="WP_072743218.1">
    <property type="nucleotide sequence ID" value="NZ_FQXR01000003.1"/>
</dbReference>
<dbReference type="Gene3D" id="3.30.420.40">
    <property type="match status" value="2"/>
</dbReference>
<reference evidence="8 9" key="1">
    <citation type="submission" date="2016-11" db="EMBL/GenBank/DDBJ databases">
        <authorList>
            <person name="Jaros S."/>
            <person name="Januszkiewicz K."/>
            <person name="Wedrychowicz H."/>
        </authorList>
    </citation>
    <scope>NUCLEOTIDE SEQUENCE [LARGE SCALE GENOMIC DNA]</scope>
    <source>
        <strain evidence="8 9">DSM 13106</strain>
    </source>
</reference>
<dbReference type="PANTHER" id="PTHR32432">
    <property type="entry name" value="CELL DIVISION PROTEIN FTSA-RELATED"/>
    <property type="match status" value="1"/>
</dbReference>
<evidence type="ECO:0000256" key="1">
    <source>
        <dbReference type="ARBA" id="ARBA00022475"/>
    </source>
</evidence>
<dbReference type="Gene3D" id="3.30.1490.110">
    <property type="match status" value="1"/>
</dbReference>
<dbReference type="CDD" id="cd24048">
    <property type="entry name" value="ASKHA_NBD_FtsA"/>
    <property type="match status" value="1"/>
</dbReference>
<evidence type="ECO:0000256" key="2">
    <source>
        <dbReference type="ARBA" id="ARBA00022618"/>
    </source>
</evidence>
<dbReference type="GO" id="GO:0043093">
    <property type="term" value="P:FtsZ-dependent cytokinesis"/>
    <property type="evidence" value="ECO:0007669"/>
    <property type="project" value="UniProtKB-UniRule"/>
</dbReference>